<dbReference type="EMBL" id="FLRC01000054">
    <property type="protein sequence ID" value="SBT27452.1"/>
    <property type="molecule type" value="Genomic_DNA"/>
</dbReference>
<dbReference type="EMBL" id="LT907988">
    <property type="protein sequence ID" value="SOE48254.1"/>
    <property type="molecule type" value="Genomic_DNA"/>
</dbReference>
<evidence type="ECO:0000313" key="2">
    <source>
        <dbReference type="EMBL" id="SBT27452.1"/>
    </source>
</evidence>
<dbReference type="KEGG" id="odi:ODI_R1331"/>
<feature type="domain" description="Transposase InsH N-terminal" evidence="1">
    <location>
        <begin position="43"/>
        <end position="138"/>
    </location>
</feature>
<organism evidence="2 4">
    <name type="scientific">Orrella dioscoreae</name>
    <dbReference type="NCBI Taxonomy" id="1851544"/>
    <lineage>
        <taxon>Bacteria</taxon>
        <taxon>Pseudomonadati</taxon>
        <taxon>Pseudomonadota</taxon>
        <taxon>Betaproteobacteria</taxon>
        <taxon>Burkholderiales</taxon>
        <taxon>Alcaligenaceae</taxon>
        <taxon>Orrella</taxon>
    </lineage>
</organism>
<dbReference type="Pfam" id="PF05598">
    <property type="entry name" value="DUF772"/>
    <property type="match status" value="1"/>
</dbReference>
<evidence type="ECO:0000313" key="4">
    <source>
        <dbReference type="Proteomes" id="UP000078558"/>
    </source>
</evidence>
<gene>
    <name evidence="2" type="ORF">ODI_02354</name>
    <name evidence="3" type="ORF">ODI_R1331</name>
</gene>
<dbReference type="Proteomes" id="UP000078558">
    <property type="component" value="Chromosome I"/>
</dbReference>
<accession>A0A1C3K7K3</accession>
<sequence>MNECGKKFGTYAAKAAEDDVCVTRYGKPSIWMISHAKHARSPDIEKLIPRDHPLYHLREPVDAKIAAHAGLLHQLLCDNPRSPEPEPVVRALLIYALFSIGPDRALHFEISYNMLYRWFVGFTLFDDIWPQETMSDATRRLLAHRDVVTLVHDLVALAKSMRSFGTDEYEFRINYALLDAWRLGVASQGEPVPLA</sequence>
<dbReference type="InterPro" id="IPR008490">
    <property type="entry name" value="Transposase_InsH_N"/>
</dbReference>
<keyword evidence="4" id="KW-1185">Reference proteome</keyword>
<reference evidence="2 4" key="1">
    <citation type="submission" date="2016-06" db="EMBL/GenBank/DDBJ databases">
        <authorList>
            <person name="Kjaerup R.B."/>
            <person name="Dalgaard T.S."/>
            <person name="Juul-Madsen H.R."/>
        </authorList>
    </citation>
    <scope>NUCLEOTIDE SEQUENCE [LARGE SCALE GENOMIC DNA]</scope>
    <source>
        <strain evidence="2">Orrdi1</strain>
    </source>
</reference>
<protein>
    <submittedName>
        <fullName evidence="2">Mobile element protein</fullName>
    </submittedName>
</protein>
<dbReference type="AlphaFoldDB" id="A0A1C3K7K3"/>
<evidence type="ECO:0000313" key="3">
    <source>
        <dbReference type="EMBL" id="SOE48254.1"/>
    </source>
</evidence>
<proteinExistence type="predicted"/>
<evidence type="ECO:0000259" key="1">
    <source>
        <dbReference type="Pfam" id="PF05598"/>
    </source>
</evidence>
<name>A0A1C3K7K3_9BURK</name>
<reference evidence="3 4" key="2">
    <citation type="submission" date="2017-08" db="EMBL/GenBank/DDBJ databases">
        <authorList>
            <person name="de Groot N.N."/>
        </authorList>
    </citation>
    <scope>NUCLEOTIDE SEQUENCE [LARGE SCALE GENOMIC DNA]</scope>
    <source>
        <strain evidence="3">Orrdi1</strain>
    </source>
</reference>